<evidence type="ECO:0000256" key="1">
    <source>
        <dbReference type="SAM" id="Phobius"/>
    </source>
</evidence>
<keyword evidence="3" id="KW-1185">Reference proteome</keyword>
<evidence type="ECO:0000313" key="3">
    <source>
        <dbReference type="Proteomes" id="UP000621631"/>
    </source>
</evidence>
<proteinExistence type="predicted"/>
<feature type="transmembrane region" description="Helical" evidence="1">
    <location>
        <begin position="68"/>
        <end position="90"/>
    </location>
</feature>
<feature type="transmembrane region" description="Helical" evidence="1">
    <location>
        <begin position="39"/>
        <end position="62"/>
    </location>
</feature>
<evidence type="ECO:0008006" key="4">
    <source>
        <dbReference type="Google" id="ProtNLM"/>
    </source>
</evidence>
<keyword evidence="1" id="KW-0812">Transmembrane</keyword>
<sequence>MKLIPFYRQQGKNLDQYTLFLDKRTKHVYKVYNRDENNILYWVAFVLVLAIFRAVSSIHLLVYHPIAIVAYIMIGLIISITLGIVVYKVYYRDLKEVYLTEPELMEYIKRGKKSLKIEVWLTGIMFILFIFTVLLFLMNYWIVWYLVNITIGFLLTILICGLPPARFRLSKKSFVDDE</sequence>
<comment type="caution">
    <text evidence="2">The sequence shown here is derived from an EMBL/GenBank/DDBJ whole genome shotgun (WGS) entry which is preliminary data.</text>
</comment>
<organism evidence="2 3">
    <name type="scientific">Virgibacillus halodenitrificans</name>
    <name type="common">Bacillus halodenitrificans</name>
    <dbReference type="NCBI Taxonomy" id="1482"/>
    <lineage>
        <taxon>Bacteria</taxon>
        <taxon>Bacillati</taxon>
        <taxon>Bacillota</taxon>
        <taxon>Bacilli</taxon>
        <taxon>Bacillales</taxon>
        <taxon>Bacillaceae</taxon>
        <taxon>Virgibacillus</taxon>
    </lineage>
</organism>
<protein>
    <recommendedName>
        <fullName evidence="4">DUF3278 domain-containing protein</fullName>
    </recommendedName>
</protein>
<dbReference type="Proteomes" id="UP000621631">
    <property type="component" value="Unassembled WGS sequence"/>
</dbReference>
<keyword evidence="1" id="KW-0472">Membrane</keyword>
<dbReference type="RefSeq" id="WP_121616407.1">
    <property type="nucleotide sequence ID" value="NZ_CP033049.1"/>
</dbReference>
<feature type="transmembrane region" description="Helical" evidence="1">
    <location>
        <begin position="119"/>
        <end position="137"/>
    </location>
</feature>
<name>A0ABR7VL91_VIRHA</name>
<feature type="transmembrane region" description="Helical" evidence="1">
    <location>
        <begin position="143"/>
        <end position="162"/>
    </location>
</feature>
<gene>
    <name evidence="2" type="ORF">IC602_01435</name>
</gene>
<keyword evidence="1" id="KW-1133">Transmembrane helix</keyword>
<reference evidence="2 3" key="1">
    <citation type="submission" date="2020-09" db="EMBL/GenBank/DDBJ databases">
        <title>Draft Genome Sequences of Oil-Oxidizing Bacteria Halomonas titanicae, Marinobacter lutaoensis, and Virgibacillus halodenitrificans Isolated from Highly Saline Environments.</title>
        <authorList>
            <person name="Grouzdev D.S."/>
            <person name="Sokolova D.S."/>
            <person name="Semenova E.M."/>
            <person name="Borzenkov I.A."/>
            <person name="Bidzhieva S.K."/>
            <person name="Poltaraus A.B."/>
            <person name="Nazina T.N."/>
        </authorList>
    </citation>
    <scope>NUCLEOTIDE SEQUENCE [LARGE SCALE GENOMIC DNA]</scope>
    <source>
        <strain evidence="2 3">VKM B-3472D</strain>
    </source>
</reference>
<dbReference type="EMBL" id="JACWEZ010000001">
    <property type="protein sequence ID" value="MBD1221272.1"/>
    <property type="molecule type" value="Genomic_DNA"/>
</dbReference>
<evidence type="ECO:0000313" key="2">
    <source>
        <dbReference type="EMBL" id="MBD1221272.1"/>
    </source>
</evidence>
<accession>A0ABR7VL91</accession>